<dbReference type="PROSITE" id="PS50850">
    <property type="entry name" value="MFS"/>
    <property type="match status" value="1"/>
</dbReference>
<dbReference type="SUPFAM" id="SSF103473">
    <property type="entry name" value="MFS general substrate transporter"/>
    <property type="match status" value="1"/>
</dbReference>
<comment type="subcellular location">
    <subcellularLocation>
        <location evidence="1">Membrane</location>
        <topology evidence="1">Multi-pass membrane protein</topology>
    </subcellularLocation>
</comment>
<keyword evidence="4 7" id="KW-1133">Transmembrane helix</keyword>
<feature type="transmembrane region" description="Helical" evidence="7">
    <location>
        <begin position="98"/>
        <end position="124"/>
    </location>
</feature>
<keyword evidence="10" id="KW-1185">Reference proteome</keyword>
<evidence type="ECO:0000313" key="10">
    <source>
        <dbReference type="Proteomes" id="UP001301958"/>
    </source>
</evidence>
<accession>A0AAN7BKN5</accession>
<proteinExistence type="predicted"/>
<feature type="transmembrane region" description="Helical" evidence="7">
    <location>
        <begin position="68"/>
        <end position="86"/>
    </location>
</feature>
<dbReference type="GO" id="GO:0022857">
    <property type="term" value="F:transmembrane transporter activity"/>
    <property type="evidence" value="ECO:0007669"/>
    <property type="project" value="InterPro"/>
</dbReference>
<sequence length="225" mass="24905">MKDEKAPMATLNVEAATEGHTKPFNRSKKFWAIMATLSVIGLLSALENTVGTTALPYISSQLDLGDDYIWVTNAFFLSGAVVQPLFGQLANIFGRRWITLVIVALFTLGSGICGATNGAAMLIAGRTVQGMGAGGINIINVIVSDLVPLRQRQLNCRCLARLHDRHNPWSLGRRRHHCKHHLALGVLHQLAHQWNIHVHDSRLSQSHLQQRDVLPAETHSYRLWG</sequence>
<keyword evidence="6" id="KW-0325">Glycoprotein</keyword>
<dbReference type="Gene3D" id="1.20.1720.10">
    <property type="entry name" value="Multidrug resistance protein D"/>
    <property type="match status" value="1"/>
</dbReference>
<evidence type="ECO:0000256" key="6">
    <source>
        <dbReference type="ARBA" id="ARBA00023180"/>
    </source>
</evidence>
<dbReference type="PANTHER" id="PTHR23501:SF187">
    <property type="entry name" value="MAJOR FACILITATOR SUPERFAMILY (MFS) PROFILE DOMAIN-CONTAINING PROTEIN"/>
    <property type="match status" value="1"/>
</dbReference>
<dbReference type="Proteomes" id="UP001301958">
    <property type="component" value="Unassembled WGS sequence"/>
</dbReference>
<evidence type="ECO:0000256" key="4">
    <source>
        <dbReference type="ARBA" id="ARBA00022989"/>
    </source>
</evidence>
<evidence type="ECO:0000259" key="8">
    <source>
        <dbReference type="PROSITE" id="PS50850"/>
    </source>
</evidence>
<name>A0AAN7BKN5_9PEZI</name>
<dbReference type="InterPro" id="IPR011701">
    <property type="entry name" value="MFS"/>
</dbReference>
<feature type="transmembrane region" description="Helical" evidence="7">
    <location>
        <begin position="30"/>
        <end position="48"/>
    </location>
</feature>
<reference evidence="9" key="1">
    <citation type="journal article" date="2023" name="Mol. Phylogenet. Evol.">
        <title>Genome-scale phylogeny and comparative genomics of the fungal order Sordariales.</title>
        <authorList>
            <person name="Hensen N."/>
            <person name="Bonometti L."/>
            <person name="Westerberg I."/>
            <person name="Brannstrom I.O."/>
            <person name="Guillou S."/>
            <person name="Cros-Aarteil S."/>
            <person name="Calhoun S."/>
            <person name="Haridas S."/>
            <person name="Kuo A."/>
            <person name="Mondo S."/>
            <person name="Pangilinan J."/>
            <person name="Riley R."/>
            <person name="LaButti K."/>
            <person name="Andreopoulos B."/>
            <person name="Lipzen A."/>
            <person name="Chen C."/>
            <person name="Yan M."/>
            <person name="Daum C."/>
            <person name="Ng V."/>
            <person name="Clum A."/>
            <person name="Steindorff A."/>
            <person name="Ohm R.A."/>
            <person name="Martin F."/>
            <person name="Silar P."/>
            <person name="Natvig D.O."/>
            <person name="Lalanne C."/>
            <person name="Gautier V."/>
            <person name="Ament-Velasquez S.L."/>
            <person name="Kruys A."/>
            <person name="Hutchinson M.I."/>
            <person name="Powell A.J."/>
            <person name="Barry K."/>
            <person name="Miller A.N."/>
            <person name="Grigoriev I.V."/>
            <person name="Debuchy R."/>
            <person name="Gladieux P."/>
            <person name="Hiltunen Thoren M."/>
            <person name="Johannesson H."/>
        </authorList>
    </citation>
    <scope>NUCLEOTIDE SEQUENCE</scope>
    <source>
        <strain evidence="9">CBS 990.96</strain>
    </source>
</reference>
<evidence type="ECO:0000256" key="2">
    <source>
        <dbReference type="ARBA" id="ARBA00022448"/>
    </source>
</evidence>
<dbReference type="InterPro" id="IPR036259">
    <property type="entry name" value="MFS_trans_sf"/>
</dbReference>
<dbReference type="PANTHER" id="PTHR23501">
    <property type="entry name" value="MAJOR FACILITATOR SUPERFAMILY"/>
    <property type="match status" value="1"/>
</dbReference>
<evidence type="ECO:0000256" key="7">
    <source>
        <dbReference type="SAM" id="Phobius"/>
    </source>
</evidence>
<reference evidence="9" key="2">
    <citation type="submission" date="2023-05" db="EMBL/GenBank/DDBJ databases">
        <authorList>
            <consortium name="Lawrence Berkeley National Laboratory"/>
            <person name="Steindorff A."/>
            <person name="Hensen N."/>
            <person name="Bonometti L."/>
            <person name="Westerberg I."/>
            <person name="Brannstrom I.O."/>
            <person name="Guillou S."/>
            <person name="Cros-Aarteil S."/>
            <person name="Calhoun S."/>
            <person name="Haridas S."/>
            <person name="Kuo A."/>
            <person name="Mondo S."/>
            <person name="Pangilinan J."/>
            <person name="Riley R."/>
            <person name="Labutti K."/>
            <person name="Andreopoulos B."/>
            <person name="Lipzen A."/>
            <person name="Chen C."/>
            <person name="Yanf M."/>
            <person name="Daum C."/>
            <person name="Ng V."/>
            <person name="Clum A."/>
            <person name="Ohm R."/>
            <person name="Martin F."/>
            <person name="Silar P."/>
            <person name="Natvig D."/>
            <person name="Lalanne C."/>
            <person name="Gautier V."/>
            <person name="Ament-Velasquez S.L."/>
            <person name="Kruys A."/>
            <person name="Hutchinson M.I."/>
            <person name="Powell A.J."/>
            <person name="Barry K."/>
            <person name="Miller A.N."/>
            <person name="Grigoriev I.V."/>
            <person name="Debuchy R."/>
            <person name="Gladieux P."/>
            <person name="Thoren M.H."/>
            <person name="Johannesson H."/>
        </authorList>
    </citation>
    <scope>NUCLEOTIDE SEQUENCE</scope>
    <source>
        <strain evidence="9">CBS 990.96</strain>
    </source>
</reference>
<keyword evidence="5 7" id="KW-0472">Membrane</keyword>
<gene>
    <name evidence="9" type="ORF">QBC38DRAFT_269196</name>
</gene>
<dbReference type="InterPro" id="IPR020846">
    <property type="entry name" value="MFS_dom"/>
</dbReference>
<evidence type="ECO:0000256" key="1">
    <source>
        <dbReference type="ARBA" id="ARBA00004141"/>
    </source>
</evidence>
<protein>
    <submittedName>
        <fullName evidence="9">Major facilitator superfamily domain-containing protein</fullName>
    </submittedName>
</protein>
<dbReference type="AlphaFoldDB" id="A0AAN7BKN5"/>
<feature type="domain" description="Major facilitator superfamily (MFS) profile" evidence="8">
    <location>
        <begin position="33"/>
        <end position="225"/>
    </location>
</feature>
<dbReference type="EMBL" id="MU865372">
    <property type="protein sequence ID" value="KAK4225210.1"/>
    <property type="molecule type" value="Genomic_DNA"/>
</dbReference>
<dbReference type="GO" id="GO:0005886">
    <property type="term" value="C:plasma membrane"/>
    <property type="evidence" value="ECO:0007669"/>
    <property type="project" value="TreeGrafter"/>
</dbReference>
<evidence type="ECO:0000256" key="5">
    <source>
        <dbReference type="ARBA" id="ARBA00023136"/>
    </source>
</evidence>
<keyword evidence="2" id="KW-0813">Transport</keyword>
<comment type="caution">
    <text evidence="9">The sequence shown here is derived from an EMBL/GenBank/DDBJ whole genome shotgun (WGS) entry which is preliminary data.</text>
</comment>
<evidence type="ECO:0000313" key="9">
    <source>
        <dbReference type="EMBL" id="KAK4225210.1"/>
    </source>
</evidence>
<evidence type="ECO:0000256" key="3">
    <source>
        <dbReference type="ARBA" id="ARBA00022692"/>
    </source>
</evidence>
<keyword evidence="3 7" id="KW-0812">Transmembrane</keyword>
<organism evidence="9 10">
    <name type="scientific">Podospora fimiseda</name>
    <dbReference type="NCBI Taxonomy" id="252190"/>
    <lineage>
        <taxon>Eukaryota</taxon>
        <taxon>Fungi</taxon>
        <taxon>Dikarya</taxon>
        <taxon>Ascomycota</taxon>
        <taxon>Pezizomycotina</taxon>
        <taxon>Sordariomycetes</taxon>
        <taxon>Sordariomycetidae</taxon>
        <taxon>Sordariales</taxon>
        <taxon>Podosporaceae</taxon>
        <taxon>Podospora</taxon>
    </lineage>
</organism>
<dbReference type="Pfam" id="PF07690">
    <property type="entry name" value="MFS_1"/>
    <property type="match status" value="1"/>
</dbReference>